<organism evidence="1 2">
    <name type="scientific">Microthyrium microscopicum</name>
    <dbReference type="NCBI Taxonomy" id="703497"/>
    <lineage>
        <taxon>Eukaryota</taxon>
        <taxon>Fungi</taxon>
        <taxon>Dikarya</taxon>
        <taxon>Ascomycota</taxon>
        <taxon>Pezizomycotina</taxon>
        <taxon>Dothideomycetes</taxon>
        <taxon>Dothideomycetes incertae sedis</taxon>
        <taxon>Microthyriales</taxon>
        <taxon>Microthyriaceae</taxon>
        <taxon>Microthyrium</taxon>
    </lineage>
</organism>
<evidence type="ECO:0000313" key="1">
    <source>
        <dbReference type="EMBL" id="KAF2669711.1"/>
    </source>
</evidence>
<dbReference type="EMBL" id="MU004235">
    <property type="protein sequence ID" value="KAF2669711.1"/>
    <property type="molecule type" value="Genomic_DNA"/>
</dbReference>
<keyword evidence="2" id="KW-1185">Reference proteome</keyword>
<proteinExistence type="predicted"/>
<evidence type="ECO:0000313" key="2">
    <source>
        <dbReference type="Proteomes" id="UP000799302"/>
    </source>
</evidence>
<dbReference type="Proteomes" id="UP000799302">
    <property type="component" value="Unassembled WGS sequence"/>
</dbReference>
<gene>
    <name evidence="1" type="ORF">BT63DRAFT_414112</name>
</gene>
<accession>A0A6A6UDS5</accession>
<dbReference type="OrthoDB" id="4216928at2759"/>
<sequence>MQTLPKKTKRMRTGTNNFIHTKTPPSALLSDVRCLINMLGSEEALDHASQLNTIPPGYMQLLHHTLINIISAIPTLHDHASLLPFTQSLILVQILTLFILPPGFIPPWIQQTSQARRKLLNRAMRKLWQAAPASISSTLSKHEAYALAESIRRTVIMALELEAQCSVYETGVYSISLFGITFPFDRRFRLWGIESVAFEKAIEKSGDGYGIQHMQRDWIR</sequence>
<reference evidence="1" key="1">
    <citation type="journal article" date="2020" name="Stud. Mycol.">
        <title>101 Dothideomycetes genomes: a test case for predicting lifestyles and emergence of pathogens.</title>
        <authorList>
            <person name="Haridas S."/>
            <person name="Albert R."/>
            <person name="Binder M."/>
            <person name="Bloem J."/>
            <person name="Labutti K."/>
            <person name="Salamov A."/>
            <person name="Andreopoulos B."/>
            <person name="Baker S."/>
            <person name="Barry K."/>
            <person name="Bills G."/>
            <person name="Bluhm B."/>
            <person name="Cannon C."/>
            <person name="Castanera R."/>
            <person name="Culley D."/>
            <person name="Daum C."/>
            <person name="Ezra D."/>
            <person name="Gonzalez J."/>
            <person name="Henrissat B."/>
            <person name="Kuo A."/>
            <person name="Liang C."/>
            <person name="Lipzen A."/>
            <person name="Lutzoni F."/>
            <person name="Magnuson J."/>
            <person name="Mondo S."/>
            <person name="Nolan M."/>
            <person name="Ohm R."/>
            <person name="Pangilinan J."/>
            <person name="Park H.-J."/>
            <person name="Ramirez L."/>
            <person name="Alfaro M."/>
            <person name="Sun H."/>
            <person name="Tritt A."/>
            <person name="Yoshinaga Y."/>
            <person name="Zwiers L.-H."/>
            <person name="Turgeon B."/>
            <person name="Goodwin S."/>
            <person name="Spatafora J."/>
            <person name="Crous P."/>
            <person name="Grigoriev I."/>
        </authorList>
    </citation>
    <scope>NUCLEOTIDE SEQUENCE</scope>
    <source>
        <strain evidence="1">CBS 115976</strain>
    </source>
</reference>
<dbReference type="AlphaFoldDB" id="A0A6A6UDS5"/>
<name>A0A6A6UDS5_9PEZI</name>
<evidence type="ECO:0008006" key="3">
    <source>
        <dbReference type="Google" id="ProtNLM"/>
    </source>
</evidence>
<protein>
    <recommendedName>
        <fullName evidence="3">Transcription factor domain-containing protein</fullName>
    </recommendedName>
</protein>